<dbReference type="InterPro" id="IPR016177">
    <property type="entry name" value="DNA-bd_dom_sf"/>
</dbReference>
<dbReference type="PROSITE" id="PS50014">
    <property type="entry name" value="BROMODOMAIN_2"/>
    <property type="match status" value="1"/>
</dbReference>
<dbReference type="CDD" id="cd15545">
    <property type="entry name" value="PHD_BAZ2A_like"/>
    <property type="match status" value="1"/>
</dbReference>
<dbReference type="Gene3D" id="3.30.40.10">
    <property type="entry name" value="Zinc/RING finger domain, C3HC4 (zinc finger)"/>
    <property type="match status" value="1"/>
</dbReference>
<keyword evidence="3" id="KW-0479">Metal-binding</keyword>
<evidence type="ECO:0000256" key="12">
    <source>
        <dbReference type="PROSITE-ProRule" id="PRU00035"/>
    </source>
</evidence>
<feature type="compositionally biased region" description="Basic and acidic residues" evidence="15">
    <location>
        <begin position="334"/>
        <end position="343"/>
    </location>
</feature>
<keyword evidence="9" id="KW-0238">DNA-binding</keyword>
<dbReference type="Gene3D" id="3.30.890.10">
    <property type="entry name" value="Methyl-cpg-binding Protein 2, Chain A"/>
    <property type="match status" value="1"/>
</dbReference>
<evidence type="ECO:0000256" key="11">
    <source>
        <dbReference type="ARBA" id="ARBA00023242"/>
    </source>
</evidence>
<feature type="compositionally biased region" description="Low complexity" evidence="15">
    <location>
        <begin position="462"/>
        <end position="475"/>
    </location>
</feature>
<dbReference type="SUPFAM" id="SSF57903">
    <property type="entry name" value="FYVE/PHD zinc finger"/>
    <property type="match status" value="1"/>
</dbReference>
<keyword evidence="5" id="KW-0862">Zinc</keyword>
<name>A0A9Q0IBH3_9TELE</name>
<dbReference type="InterPro" id="IPR011011">
    <property type="entry name" value="Znf_FYVE_PHD"/>
</dbReference>
<sequence>MESGERLASQLSSSLPGASSSSPGGPAPPRTPSECGLSPVPPGPQVPTCAGNLFRNVSGVSGSFPLVSHPAFGLFSAAGPGRSGFGGLGTLGMSSGLVSHPQIGTFPDPLLVVARYRYLEGLAPRYRNHEGLAPRYRNLEGLAPRYRNHEGLAPRYRNHEGSLYWWRVTEAHRPSSSASLFHPLLALSPLFPPSFQNLHPAHQSLHPAHLQPWLSTAAEGKKEGSSRQEVYAPPAEGKKEGSSRQEVYAPPADGKKEGSSRQEVYAPPADGKKEVSSRQEVYAPPADGGKGALNGGCNSSSSPKSPESSSVSGSQSGSSSDSCSAGAPSSEVAPRGEQEEKRRGLLPRLPLALVQSTPPTLSPSHRPRTLTASPSLTRLTEPPGRGGTGVLSQASLRVFQPGSFLPQGSFQEDLPPFHRNHANLFLSQQTNGVLQDAPLALITRPRPVDPLPVNLTTGAKRASLSSSSAKPPASTGGPGRSSGPQSLRDPRSSARAGHSVPVDTAVRSADSDSVSSGSLSESESDPESNSDGSKEREGTETERTLIRNKLDRALENQDPGNPAGALTYSTGPSSSTPPGNYTTPPSSSTPPGNYTTPPSSSTPPGPGRRRRVTDEEVLRAPLRFGWQRQTRIQALGGRLQGEVSYYAPCGKKLRQYPDVMKYLSRNGITEITRDNFSFSTKIKVGDFYEVREEPMGLQWFQLKDEQVAPFIVAMDGRRGRQARTDPPSQQGADGRETTTSRTGHAENHLQNHSGVKLLRKLEAQEASQIKLMRKLEKQAMARAVKEARRQQAIMAAEYRRKKKEELKLQKQQEKTKRLHQIRVEKELRSRMVLEERRKRKEEAANTKVLEAEKRTKENEMRRQQAVLLKHQELERQRLDMERERRRQHLMLMKTLEARKKVEERERLQQEKKNQKRLNKQRRLEVRRLELEMAKELRKPNEDMCLADHKNLPQLSRIPGLLLPGAVFSDCLMVVQFLHCFGAVLGVEGPSLSQLQEGLLHPEGSVGLVEDLLVSLLSAAVRDPGLPPGLRTKTALGDQLTSVTLTGDNVSEVLQIFMEAHRERPDLALSLKTKAFLAHAPGHKASMLAFLVNELCCSRAVVSEIDNTIDHMTNLRKDKWLVEGKLRKLRSVHAQRTGRKEGLLGAGDEEEDQQAASVEELEKHIEKLSKHQSQIRRKLFDSSHSLRSTPYGQDRYRRRYWLLPPCGGLLLEGSGEDGAPPPGGLQEQPPLNLFLQEPCSFSKLSPLLEVAPTGPGTEPSAPLSPGLPTHGGEGRAEQLRVLTERSGRWFSLLPRSASFSSLQLSALQSGLPFLSPFGPLPPLLALAYQQQFEAYMACGWWRVCDLVQFQSLVAALHCRGVREKSLQKQIQKHMEFITLTCSRATVLDLGGQQVGERTVEAWCVEDRAMQVDLSLLQKVEELERKVTSRSLQVKGWTPPEVQSEREDLVYYEHRPSCPPGGGAEARVERRSDNPLDIAVSRLEELEGNIEWSSAQLSLCIQQLDKNIVWEPSMKACCQLCGEGDNEDLLLLCDGCDGGCHTFCHRPPISSIPEGDWFCPACLAKDMMQQSPASGGSCGSSESRCNGGISEDEAASPAGSCASSSVSSSTSVSTGSATRMGRKVSRKSRPEERSSTGSQRDSPTCWGKKIQTRKEHVTKDLAICRVLLGELEIQQDAWPFLVPVDQKSVPGYRKLIRRPMDFTTIREKLLTTQFLRYLGADSFLEDVNLVFENCELFNEDHSEIGRAGHSMRRFLERRWTELLKQTL</sequence>
<feature type="domain" description="PHD-type" evidence="17">
    <location>
        <begin position="1513"/>
        <end position="1563"/>
    </location>
</feature>
<evidence type="ECO:0000313" key="21">
    <source>
        <dbReference type="Proteomes" id="UP001148018"/>
    </source>
</evidence>
<evidence type="ECO:0008006" key="22">
    <source>
        <dbReference type="Google" id="ProtNLM"/>
    </source>
</evidence>
<dbReference type="FunFam" id="3.30.40.10:FF:000199">
    <property type="entry name" value="Bromodomain adjacent to zinc finger domain 2B"/>
    <property type="match status" value="1"/>
</dbReference>
<keyword evidence="6" id="KW-0805">Transcription regulation</keyword>
<evidence type="ECO:0000259" key="16">
    <source>
        <dbReference type="PROSITE" id="PS50014"/>
    </source>
</evidence>
<evidence type="ECO:0000313" key="20">
    <source>
        <dbReference type="EMBL" id="KAJ3592240.1"/>
    </source>
</evidence>
<dbReference type="GO" id="GO:0005634">
    <property type="term" value="C:nucleus"/>
    <property type="evidence" value="ECO:0007669"/>
    <property type="project" value="UniProtKB-SubCell"/>
</dbReference>
<dbReference type="InterPro" id="IPR036427">
    <property type="entry name" value="Bromodomain-like_sf"/>
</dbReference>
<dbReference type="SUPFAM" id="SSF54171">
    <property type="entry name" value="DNA-binding domain"/>
    <property type="match status" value="1"/>
</dbReference>
<dbReference type="Pfam" id="PF00628">
    <property type="entry name" value="PHD"/>
    <property type="match status" value="1"/>
</dbReference>
<feature type="compositionally biased region" description="Basic and acidic residues" evidence="15">
    <location>
        <begin position="733"/>
        <end position="749"/>
    </location>
</feature>
<dbReference type="PROSITE" id="PS50016">
    <property type="entry name" value="ZF_PHD_2"/>
    <property type="match status" value="1"/>
</dbReference>
<dbReference type="PANTHER" id="PTHR45915:SF1">
    <property type="entry name" value="BROMODOMAIN ADJACENT TO ZINC FINGER DOMAIN PROTEIN 2B"/>
    <property type="match status" value="1"/>
</dbReference>
<proteinExistence type="inferred from homology"/>
<keyword evidence="7 14" id="KW-0175">Coiled coil</keyword>
<feature type="coiled-coil region" evidence="14">
    <location>
        <begin position="758"/>
        <end position="814"/>
    </location>
</feature>
<keyword evidence="8 12" id="KW-0103">Bromodomain</keyword>
<dbReference type="Pfam" id="PF01429">
    <property type="entry name" value="MBD"/>
    <property type="match status" value="1"/>
</dbReference>
<evidence type="ECO:0000256" key="10">
    <source>
        <dbReference type="ARBA" id="ARBA00023163"/>
    </source>
</evidence>
<evidence type="ECO:0000256" key="5">
    <source>
        <dbReference type="ARBA" id="ARBA00022833"/>
    </source>
</evidence>
<feature type="region of interest" description="Disordered" evidence="15">
    <location>
        <begin position="1250"/>
        <end position="1273"/>
    </location>
</feature>
<dbReference type="InterPro" id="IPR019787">
    <property type="entry name" value="Znf_PHD-finger"/>
</dbReference>
<dbReference type="PANTHER" id="PTHR45915">
    <property type="entry name" value="TRANSCRIPTION INTERMEDIARY FACTOR"/>
    <property type="match status" value="1"/>
</dbReference>
<feature type="coiled-coil region" evidence="14">
    <location>
        <begin position="839"/>
        <end position="938"/>
    </location>
</feature>
<evidence type="ECO:0000259" key="17">
    <source>
        <dbReference type="PROSITE" id="PS50016"/>
    </source>
</evidence>
<dbReference type="InterPro" id="IPR028941">
    <property type="entry name" value="WHIM2_dom"/>
</dbReference>
<dbReference type="GO" id="GO:0008270">
    <property type="term" value="F:zinc ion binding"/>
    <property type="evidence" value="ECO:0007669"/>
    <property type="project" value="UniProtKB-KW"/>
</dbReference>
<evidence type="ECO:0000256" key="8">
    <source>
        <dbReference type="ARBA" id="ARBA00023117"/>
    </source>
</evidence>
<feature type="region of interest" description="Disordered" evidence="15">
    <location>
        <begin position="217"/>
        <end position="388"/>
    </location>
</feature>
<dbReference type="SUPFAM" id="SSF47370">
    <property type="entry name" value="Bromodomain"/>
    <property type="match status" value="1"/>
</dbReference>
<feature type="compositionally biased region" description="Low complexity" evidence="15">
    <location>
        <begin position="567"/>
        <end position="599"/>
    </location>
</feature>
<feature type="region of interest" description="Disordered" evidence="15">
    <location>
        <begin position="716"/>
        <end position="752"/>
    </location>
</feature>
<keyword evidence="4 13" id="KW-0863">Zinc-finger</keyword>
<dbReference type="GO" id="GO:0003677">
    <property type="term" value="F:DNA binding"/>
    <property type="evidence" value="ECO:0007669"/>
    <property type="project" value="UniProtKB-KW"/>
</dbReference>
<dbReference type="PROSITE" id="PS50982">
    <property type="entry name" value="MBD"/>
    <property type="match status" value="1"/>
</dbReference>
<dbReference type="SMART" id="SM00571">
    <property type="entry name" value="DDT"/>
    <property type="match status" value="1"/>
</dbReference>
<dbReference type="Gene3D" id="1.20.920.10">
    <property type="entry name" value="Bromodomain-like"/>
    <property type="match status" value="1"/>
</dbReference>
<evidence type="ECO:0000259" key="19">
    <source>
        <dbReference type="PROSITE" id="PS50982"/>
    </source>
</evidence>
<evidence type="ECO:0000256" key="4">
    <source>
        <dbReference type="ARBA" id="ARBA00022771"/>
    </source>
</evidence>
<dbReference type="CDD" id="cd01397">
    <property type="entry name" value="HAT_MBD"/>
    <property type="match status" value="1"/>
</dbReference>
<keyword evidence="10" id="KW-0804">Transcription</keyword>
<gene>
    <name evidence="20" type="ORF">NHX12_007368</name>
</gene>
<feature type="compositionally biased region" description="Low complexity" evidence="15">
    <location>
        <begin position="299"/>
        <end position="330"/>
    </location>
</feature>
<dbReference type="FunFam" id="3.30.890.10:FF:000002">
    <property type="entry name" value="Bromodomain adjacent to zinc finger domain protein 2B"/>
    <property type="match status" value="1"/>
</dbReference>
<feature type="region of interest" description="Disordered" evidence="15">
    <location>
        <begin position="444"/>
        <end position="612"/>
    </location>
</feature>
<feature type="domain" description="DDT" evidence="18">
    <location>
        <begin position="964"/>
        <end position="1025"/>
    </location>
</feature>
<feature type="compositionally biased region" description="Low complexity" evidence="15">
    <location>
        <begin position="511"/>
        <end position="521"/>
    </location>
</feature>
<evidence type="ECO:0000256" key="7">
    <source>
        <dbReference type="ARBA" id="ARBA00023054"/>
    </source>
</evidence>
<dbReference type="Pfam" id="PF00439">
    <property type="entry name" value="Bromodomain"/>
    <property type="match status" value="1"/>
</dbReference>
<evidence type="ECO:0000256" key="2">
    <source>
        <dbReference type="ARBA" id="ARBA00007444"/>
    </source>
</evidence>
<dbReference type="SMART" id="SM00391">
    <property type="entry name" value="MBD"/>
    <property type="match status" value="1"/>
</dbReference>
<evidence type="ECO:0000256" key="6">
    <source>
        <dbReference type="ARBA" id="ARBA00023015"/>
    </source>
</evidence>
<feature type="compositionally biased region" description="Polar residues" evidence="15">
    <location>
        <begin position="354"/>
        <end position="363"/>
    </location>
</feature>
<dbReference type="Proteomes" id="UP001148018">
    <property type="component" value="Unassembled WGS sequence"/>
</dbReference>
<dbReference type="GO" id="GO:0000785">
    <property type="term" value="C:chromatin"/>
    <property type="evidence" value="ECO:0007669"/>
    <property type="project" value="TreeGrafter"/>
</dbReference>
<dbReference type="InterPro" id="IPR018501">
    <property type="entry name" value="DDT_dom"/>
</dbReference>
<evidence type="ECO:0000256" key="9">
    <source>
        <dbReference type="ARBA" id="ARBA00023125"/>
    </source>
</evidence>
<evidence type="ECO:0000256" key="15">
    <source>
        <dbReference type="SAM" id="MobiDB-lite"/>
    </source>
</evidence>
<feature type="region of interest" description="Disordered" evidence="15">
    <location>
        <begin position="1594"/>
        <end position="1645"/>
    </location>
</feature>
<evidence type="ECO:0000256" key="3">
    <source>
        <dbReference type="ARBA" id="ARBA00022723"/>
    </source>
</evidence>
<feature type="compositionally biased region" description="Low complexity" evidence="15">
    <location>
        <begin position="7"/>
        <end position="24"/>
    </location>
</feature>
<dbReference type="OrthoDB" id="21449at2759"/>
<feature type="compositionally biased region" description="Basic and acidic residues" evidence="15">
    <location>
        <begin position="532"/>
        <end position="555"/>
    </location>
</feature>
<feature type="compositionally biased region" description="Low complexity" evidence="15">
    <location>
        <begin position="1594"/>
        <end position="1615"/>
    </location>
</feature>
<protein>
    <recommendedName>
        <fullName evidence="22">Bromodomain adjacent to zinc finger domain protein 2B</fullName>
    </recommendedName>
</protein>
<evidence type="ECO:0000256" key="1">
    <source>
        <dbReference type="ARBA" id="ARBA00004123"/>
    </source>
</evidence>
<feature type="region of interest" description="Disordered" evidence="15">
    <location>
        <begin position="1"/>
        <end position="42"/>
    </location>
</feature>
<keyword evidence="11" id="KW-0539">Nucleus</keyword>
<dbReference type="PRINTS" id="PR00503">
    <property type="entry name" value="BROMODOMAIN"/>
</dbReference>
<accession>A0A9Q0IBH3</accession>
<comment type="caution">
    <text evidence="20">The sequence shown here is derived from an EMBL/GenBank/DDBJ whole genome shotgun (WGS) entry which is preliminary data.</text>
</comment>
<dbReference type="InterPro" id="IPR001487">
    <property type="entry name" value="Bromodomain"/>
</dbReference>
<dbReference type="EMBL" id="JANIIK010000113">
    <property type="protein sequence ID" value="KAJ3592240.1"/>
    <property type="molecule type" value="Genomic_DNA"/>
</dbReference>
<feature type="domain" description="MBD" evidence="19">
    <location>
        <begin position="612"/>
        <end position="683"/>
    </location>
</feature>
<evidence type="ECO:0000259" key="18">
    <source>
        <dbReference type="PROSITE" id="PS50827"/>
    </source>
</evidence>
<comment type="subcellular location">
    <subcellularLocation>
        <location evidence="1">Nucleus</location>
    </subcellularLocation>
</comment>
<feature type="domain" description="Bromo" evidence="16">
    <location>
        <begin position="1670"/>
        <end position="1743"/>
    </location>
</feature>
<evidence type="ECO:0000256" key="13">
    <source>
        <dbReference type="PROSITE-ProRule" id="PRU00146"/>
    </source>
</evidence>
<organism evidence="20 21">
    <name type="scientific">Muraenolepis orangiensis</name>
    <name type="common">Patagonian moray cod</name>
    <dbReference type="NCBI Taxonomy" id="630683"/>
    <lineage>
        <taxon>Eukaryota</taxon>
        <taxon>Metazoa</taxon>
        <taxon>Chordata</taxon>
        <taxon>Craniata</taxon>
        <taxon>Vertebrata</taxon>
        <taxon>Euteleostomi</taxon>
        <taxon>Actinopterygii</taxon>
        <taxon>Neopterygii</taxon>
        <taxon>Teleostei</taxon>
        <taxon>Neoteleostei</taxon>
        <taxon>Acanthomorphata</taxon>
        <taxon>Zeiogadaria</taxon>
        <taxon>Gadariae</taxon>
        <taxon>Gadiformes</taxon>
        <taxon>Muraenolepidoidei</taxon>
        <taxon>Muraenolepididae</taxon>
        <taxon>Muraenolepis</taxon>
    </lineage>
</organism>
<dbReference type="InterPro" id="IPR001739">
    <property type="entry name" value="Methyl_CpG_DNA-bd"/>
</dbReference>
<dbReference type="SMART" id="SM00249">
    <property type="entry name" value="PHD"/>
    <property type="match status" value="1"/>
</dbReference>
<dbReference type="InterPro" id="IPR013083">
    <property type="entry name" value="Znf_RING/FYVE/PHD"/>
</dbReference>
<keyword evidence="21" id="KW-1185">Reference proteome</keyword>
<evidence type="ECO:0000256" key="14">
    <source>
        <dbReference type="SAM" id="Coils"/>
    </source>
</evidence>
<dbReference type="Pfam" id="PF15613">
    <property type="entry name" value="WSD"/>
    <property type="match status" value="1"/>
</dbReference>
<dbReference type="InterPro" id="IPR001965">
    <property type="entry name" value="Znf_PHD"/>
</dbReference>
<comment type="similarity">
    <text evidence="2">Belongs to the WAL family.</text>
</comment>
<dbReference type="Pfam" id="PF02791">
    <property type="entry name" value="DDT"/>
    <property type="match status" value="1"/>
</dbReference>
<dbReference type="SMART" id="SM00297">
    <property type="entry name" value="BROMO"/>
    <property type="match status" value="1"/>
</dbReference>
<dbReference type="PROSITE" id="PS50827">
    <property type="entry name" value="DDT"/>
    <property type="match status" value="1"/>
</dbReference>
<reference evidence="20" key="1">
    <citation type="submission" date="2022-07" db="EMBL/GenBank/DDBJ databases">
        <title>Chromosome-level genome of Muraenolepis orangiensis.</title>
        <authorList>
            <person name="Kim J."/>
        </authorList>
    </citation>
    <scope>NUCLEOTIDE SEQUENCE</scope>
    <source>
        <strain evidence="20">KU_S4_2022</strain>
        <tissue evidence="20">Muscle</tissue>
    </source>
</reference>